<proteinExistence type="predicted"/>
<accession>A0A9N9ET23</accession>
<sequence>MAWEEHLYNAEKIHKTVTTNHITDSNNCENQLESSFEQRNEINNPIALDLNENMHILILDDAIIRELTKDGDNENEDFEELATTSNMQNCHSAKHEGSKIELKYLFTHALSQLLFVRTLQAREENWTFSYKLLVDLITQTNMTNMTMIELVILVIL</sequence>
<gene>
    <name evidence="1" type="ORF">RFULGI_LOCUS9891</name>
</gene>
<keyword evidence="2" id="KW-1185">Reference proteome</keyword>
<protein>
    <submittedName>
        <fullName evidence="1">12004_t:CDS:1</fullName>
    </submittedName>
</protein>
<dbReference type="Proteomes" id="UP000789396">
    <property type="component" value="Unassembled WGS sequence"/>
</dbReference>
<dbReference type="AlphaFoldDB" id="A0A9N9ET23"/>
<dbReference type="EMBL" id="CAJVPZ010018513">
    <property type="protein sequence ID" value="CAG8688498.1"/>
    <property type="molecule type" value="Genomic_DNA"/>
</dbReference>
<evidence type="ECO:0000313" key="2">
    <source>
        <dbReference type="Proteomes" id="UP000789396"/>
    </source>
</evidence>
<comment type="caution">
    <text evidence="1">The sequence shown here is derived from an EMBL/GenBank/DDBJ whole genome shotgun (WGS) entry which is preliminary data.</text>
</comment>
<feature type="non-terminal residue" evidence="1">
    <location>
        <position position="1"/>
    </location>
</feature>
<reference evidence="1" key="1">
    <citation type="submission" date="2021-06" db="EMBL/GenBank/DDBJ databases">
        <authorList>
            <person name="Kallberg Y."/>
            <person name="Tangrot J."/>
            <person name="Rosling A."/>
        </authorList>
    </citation>
    <scope>NUCLEOTIDE SEQUENCE</scope>
    <source>
        <strain evidence="1">IN212</strain>
    </source>
</reference>
<evidence type="ECO:0000313" key="1">
    <source>
        <dbReference type="EMBL" id="CAG8688498.1"/>
    </source>
</evidence>
<organism evidence="1 2">
    <name type="scientific">Racocetra fulgida</name>
    <dbReference type="NCBI Taxonomy" id="60492"/>
    <lineage>
        <taxon>Eukaryota</taxon>
        <taxon>Fungi</taxon>
        <taxon>Fungi incertae sedis</taxon>
        <taxon>Mucoromycota</taxon>
        <taxon>Glomeromycotina</taxon>
        <taxon>Glomeromycetes</taxon>
        <taxon>Diversisporales</taxon>
        <taxon>Gigasporaceae</taxon>
        <taxon>Racocetra</taxon>
    </lineage>
</organism>
<name>A0A9N9ET23_9GLOM</name>
<dbReference type="OrthoDB" id="2482065at2759"/>